<dbReference type="InterPro" id="IPR036397">
    <property type="entry name" value="RNaseH_sf"/>
</dbReference>
<comment type="caution">
    <text evidence="2">The sequence shown here is derived from an EMBL/GenBank/DDBJ whole genome shotgun (WGS) entry which is preliminary data.</text>
</comment>
<dbReference type="EMBL" id="APRS01000023">
    <property type="protein sequence ID" value="ENX04940.1"/>
    <property type="molecule type" value="Genomic_DNA"/>
</dbReference>
<name>N8VMT8_9GAMM</name>
<gene>
    <name evidence="3" type="ORF">F897_03426</name>
    <name evidence="2" type="ORF">F969_00164</name>
</gene>
<organism evidence="2 4">
    <name type="scientific">Acinetobacter variabilis</name>
    <dbReference type="NCBI Taxonomy" id="70346"/>
    <lineage>
        <taxon>Bacteria</taxon>
        <taxon>Pseudomonadati</taxon>
        <taxon>Pseudomonadota</taxon>
        <taxon>Gammaproteobacteria</taxon>
        <taxon>Moraxellales</taxon>
        <taxon>Moraxellaceae</taxon>
        <taxon>Acinetobacter</taxon>
    </lineage>
</organism>
<dbReference type="RefSeq" id="WP_004779959.1">
    <property type="nucleotide sequence ID" value="NZ_CP083659.1"/>
</dbReference>
<accession>N8VMT8</accession>
<evidence type="ECO:0000313" key="4">
    <source>
        <dbReference type="Proteomes" id="UP000013070"/>
    </source>
</evidence>
<dbReference type="OrthoDB" id="6659486at2"/>
<dbReference type="AlphaFoldDB" id="N8VMT8"/>
<dbReference type="GO" id="GO:0003676">
    <property type="term" value="F:nucleic acid binding"/>
    <property type="evidence" value="ECO:0007669"/>
    <property type="project" value="InterPro"/>
</dbReference>
<dbReference type="PATRIC" id="fig|1217710.3.peg.146"/>
<accession>N9NSN9</accession>
<proteinExistence type="predicted"/>
<dbReference type="STRING" id="70346.F897_03426"/>
<evidence type="ECO:0000313" key="3">
    <source>
        <dbReference type="EMBL" id="ENX04940.1"/>
    </source>
</evidence>
<feature type="domain" description="Tc1-like transposase DDE" evidence="1">
    <location>
        <begin position="44"/>
        <end position="164"/>
    </location>
</feature>
<evidence type="ECO:0000313" key="5">
    <source>
        <dbReference type="Proteomes" id="UP000013101"/>
    </source>
</evidence>
<reference evidence="2 4" key="2">
    <citation type="submission" date="2013-02" db="EMBL/GenBank/DDBJ databases">
        <title>The Genome Sequence of Acinetobacter sp. NIPH 899.</title>
        <authorList>
            <consortium name="The Broad Institute Genome Sequencing Platform"/>
            <consortium name="The Broad Institute Genome Sequencing Center for Infectious Disease"/>
            <person name="Cerqueira G."/>
            <person name="Feldgarden M."/>
            <person name="Courvalin P."/>
            <person name="Perichon B."/>
            <person name="Grillot-Courvalin C."/>
            <person name="Clermont D."/>
            <person name="Rocha E."/>
            <person name="Yoon E.-J."/>
            <person name="Nemec A."/>
            <person name="Walker B."/>
            <person name="Young S.K."/>
            <person name="Zeng Q."/>
            <person name="Gargeya S."/>
            <person name="Fitzgerald M."/>
            <person name="Haas B."/>
            <person name="Abouelleil A."/>
            <person name="Alvarado L."/>
            <person name="Arachchi H.M."/>
            <person name="Berlin A.M."/>
            <person name="Chapman S.B."/>
            <person name="Dewar J."/>
            <person name="Goldberg J."/>
            <person name="Griggs A."/>
            <person name="Gujja S."/>
            <person name="Hansen M."/>
            <person name="Howarth C."/>
            <person name="Imamovic A."/>
            <person name="Larimer J."/>
            <person name="McCowan C."/>
            <person name="Murphy C."/>
            <person name="Neiman D."/>
            <person name="Pearson M."/>
            <person name="Priest M."/>
            <person name="Roberts A."/>
            <person name="Saif S."/>
            <person name="Shea T."/>
            <person name="Sisk P."/>
            <person name="Sykes S."/>
            <person name="Wortman J."/>
            <person name="Nusbaum C."/>
            <person name="Birren B."/>
        </authorList>
    </citation>
    <scope>NUCLEOTIDE SEQUENCE [LARGE SCALE GENOMIC DNA]</scope>
    <source>
        <strain evidence="2 4">NIPH 899</strain>
    </source>
</reference>
<dbReference type="Gene3D" id="3.30.420.10">
    <property type="entry name" value="Ribonuclease H-like superfamily/Ribonuclease H"/>
    <property type="match status" value="1"/>
</dbReference>
<reference evidence="3 5" key="1">
    <citation type="submission" date="2013-02" db="EMBL/GenBank/DDBJ databases">
        <title>The Genome Sequence of Acinetobacter sp. NIPH 2171.</title>
        <authorList>
            <consortium name="The Broad Institute Genome Sequencing Platform"/>
            <consortium name="The Broad Institute Genome Sequencing Center for Infectious Disease"/>
            <person name="Cerqueira G."/>
            <person name="Feldgarden M."/>
            <person name="Courvalin P."/>
            <person name="Perichon B."/>
            <person name="Grillot-Courvalin C."/>
            <person name="Clermont D."/>
            <person name="Rocha E."/>
            <person name="Yoon E.-J."/>
            <person name="Nemec A."/>
            <person name="Walker B."/>
            <person name="Young S.K."/>
            <person name="Zeng Q."/>
            <person name="Gargeya S."/>
            <person name="Fitzgerald M."/>
            <person name="Haas B."/>
            <person name="Abouelleil A."/>
            <person name="Alvarado L."/>
            <person name="Arachchi H.M."/>
            <person name="Berlin A.M."/>
            <person name="Chapman S.B."/>
            <person name="Dewar J."/>
            <person name="Goldberg J."/>
            <person name="Griggs A."/>
            <person name="Gujja S."/>
            <person name="Hansen M."/>
            <person name="Howarth C."/>
            <person name="Imamovic A."/>
            <person name="Larimer J."/>
            <person name="McCowan C."/>
            <person name="Murphy C."/>
            <person name="Neiman D."/>
            <person name="Pearson M."/>
            <person name="Priest M."/>
            <person name="Roberts A."/>
            <person name="Saif S."/>
            <person name="Shea T."/>
            <person name="Sisk P."/>
            <person name="Sykes S."/>
            <person name="Wortman J."/>
            <person name="Nusbaum C."/>
            <person name="Birren B."/>
        </authorList>
    </citation>
    <scope>NUCLEOTIDE SEQUENCE [LARGE SCALE GENOMIC DNA]</scope>
    <source>
        <strain evidence="3 5">NIPH 2171</strain>
    </source>
</reference>
<keyword evidence="4" id="KW-1185">Reference proteome</keyword>
<sequence>MLYLMHYIKQEYHVKKTLTPPKSDARQREQFKNSIEDLEPELPLIYIDESGFQSDDTRSHSYSHKGTRAEGTFNWQIKNSCNAIGALIKNKLLTVSLFNCSITTEVFEGWIEHDLLPKLKEKSVLIMDNATFHKGKSLKKLIQEVGHYLVWLLKYSPDLNLIEKM</sequence>
<dbReference type="HOGENOM" id="CLU_056788_10_3_6"/>
<dbReference type="eggNOG" id="COG3335">
    <property type="taxonomic scope" value="Bacteria"/>
</dbReference>
<evidence type="ECO:0000259" key="1">
    <source>
        <dbReference type="Pfam" id="PF13358"/>
    </source>
</evidence>
<dbReference type="Pfam" id="PF13358">
    <property type="entry name" value="DDE_3"/>
    <property type="match status" value="1"/>
</dbReference>
<dbReference type="EMBL" id="APPE01000020">
    <property type="protein sequence ID" value="ENV00851.1"/>
    <property type="molecule type" value="Genomic_DNA"/>
</dbReference>
<dbReference type="PANTHER" id="PTHR46564">
    <property type="entry name" value="TRANSPOSASE"/>
    <property type="match status" value="1"/>
</dbReference>
<dbReference type="InterPro" id="IPR038717">
    <property type="entry name" value="Tc1-like_DDE_dom"/>
</dbReference>
<dbReference type="Proteomes" id="UP000013070">
    <property type="component" value="Unassembled WGS sequence"/>
</dbReference>
<protein>
    <recommendedName>
        <fullName evidence="1">Tc1-like transposase DDE domain-containing protein</fullName>
    </recommendedName>
</protein>
<evidence type="ECO:0000313" key="2">
    <source>
        <dbReference type="EMBL" id="ENV00851.1"/>
    </source>
</evidence>
<dbReference type="Proteomes" id="UP000013101">
    <property type="component" value="Unassembled WGS sequence"/>
</dbReference>
<dbReference type="PANTHER" id="PTHR46564:SF1">
    <property type="entry name" value="TRANSPOSASE"/>
    <property type="match status" value="1"/>
</dbReference>